<evidence type="ECO:0000256" key="4">
    <source>
        <dbReference type="ARBA" id="ARBA00022692"/>
    </source>
</evidence>
<sequence>MLKLKTTPKKTPPEATISLINVVFLMLIFFLVAGQLTPPEDPEVTLSQSEDAMPLPPPDALYARADGGLFYRDAPVTAQEYLRQLAKTGGTEMPKVRLAADQALAAADLLAHVDALYGAGAERVVVVTRKVVP</sequence>
<evidence type="ECO:0000256" key="8">
    <source>
        <dbReference type="SAM" id="Phobius"/>
    </source>
</evidence>
<dbReference type="GO" id="GO:0022857">
    <property type="term" value="F:transmembrane transporter activity"/>
    <property type="evidence" value="ECO:0007669"/>
    <property type="project" value="InterPro"/>
</dbReference>
<keyword evidence="3" id="KW-1003">Cell membrane</keyword>
<dbReference type="InterPro" id="IPR003400">
    <property type="entry name" value="ExbD"/>
</dbReference>
<evidence type="ECO:0000313" key="9">
    <source>
        <dbReference type="EMBL" id="TWI90096.1"/>
    </source>
</evidence>
<evidence type="ECO:0000256" key="2">
    <source>
        <dbReference type="ARBA" id="ARBA00005811"/>
    </source>
</evidence>
<evidence type="ECO:0000256" key="7">
    <source>
        <dbReference type="RuleBase" id="RU003879"/>
    </source>
</evidence>
<keyword evidence="7" id="KW-0653">Protein transport</keyword>
<keyword evidence="7" id="KW-0813">Transport</keyword>
<dbReference type="Proteomes" id="UP000320593">
    <property type="component" value="Unassembled WGS sequence"/>
</dbReference>
<evidence type="ECO:0000256" key="5">
    <source>
        <dbReference type="ARBA" id="ARBA00022989"/>
    </source>
</evidence>
<proteinExistence type="inferred from homology"/>
<gene>
    <name evidence="9" type="ORF">JM93_01073</name>
</gene>
<dbReference type="GO" id="GO:0015031">
    <property type="term" value="P:protein transport"/>
    <property type="evidence" value="ECO:0007669"/>
    <property type="project" value="UniProtKB-KW"/>
</dbReference>
<dbReference type="Pfam" id="PF02472">
    <property type="entry name" value="ExbD"/>
    <property type="match status" value="1"/>
</dbReference>
<keyword evidence="5 8" id="KW-1133">Transmembrane helix</keyword>
<feature type="transmembrane region" description="Helical" evidence="8">
    <location>
        <begin position="15"/>
        <end position="33"/>
    </location>
</feature>
<dbReference type="OrthoDB" id="8479787at2"/>
<comment type="subcellular location">
    <subcellularLocation>
        <location evidence="1">Cell membrane</location>
        <topology evidence="1">Single-pass membrane protein</topology>
    </subcellularLocation>
    <subcellularLocation>
        <location evidence="7">Cell membrane</location>
        <topology evidence="7">Single-pass type II membrane protein</topology>
    </subcellularLocation>
</comment>
<name>A0A562TB42_9HYPH</name>
<dbReference type="AlphaFoldDB" id="A0A562TB42"/>
<accession>A0A562TB42</accession>
<reference evidence="9 10" key="1">
    <citation type="submission" date="2019-07" db="EMBL/GenBank/DDBJ databases">
        <title>Genomic Encyclopedia of Archaeal and Bacterial Type Strains, Phase II (KMG-II): from individual species to whole genera.</title>
        <authorList>
            <person name="Goeker M."/>
        </authorList>
    </citation>
    <scope>NUCLEOTIDE SEQUENCE [LARGE SCALE GENOMIC DNA]</scope>
    <source>
        <strain evidence="9 10">ATCC BAA-252</strain>
    </source>
</reference>
<keyword evidence="6 8" id="KW-0472">Membrane</keyword>
<organism evidence="9 10">
    <name type="scientific">Roseibium hamelinense</name>
    <dbReference type="NCBI Taxonomy" id="150831"/>
    <lineage>
        <taxon>Bacteria</taxon>
        <taxon>Pseudomonadati</taxon>
        <taxon>Pseudomonadota</taxon>
        <taxon>Alphaproteobacteria</taxon>
        <taxon>Hyphomicrobiales</taxon>
        <taxon>Stappiaceae</taxon>
        <taxon>Roseibium</taxon>
    </lineage>
</organism>
<evidence type="ECO:0000256" key="3">
    <source>
        <dbReference type="ARBA" id="ARBA00022475"/>
    </source>
</evidence>
<comment type="similarity">
    <text evidence="2 7">Belongs to the ExbD/TolR family.</text>
</comment>
<keyword evidence="4 7" id="KW-0812">Transmembrane</keyword>
<evidence type="ECO:0000256" key="6">
    <source>
        <dbReference type="ARBA" id="ARBA00023136"/>
    </source>
</evidence>
<dbReference type="EMBL" id="VLLF01000002">
    <property type="protein sequence ID" value="TWI90096.1"/>
    <property type="molecule type" value="Genomic_DNA"/>
</dbReference>
<comment type="caution">
    <text evidence="9">The sequence shown here is derived from an EMBL/GenBank/DDBJ whole genome shotgun (WGS) entry which is preliminary data.</text>
</comment>
<dbReference type="GO" id="GO:0005886">
    <property type="term" value="C:plasma membrane"/>
    <property type="evidence" value="ECO:0007669"/>
    <property type="project" value="UniProtKB-SubCell"/>
</dbReference>
<keyword evidence="10" id="KW-1185">Reference proteome</keyword>
<evidence type="ECO:0000313" key="10">
    <source>
        <dbReference type="Proteomes" id="UP000320593"/>
    </source>
</evidence>
<dbReference type="RefSeq" id="WP_145341134.1">
    <property type="nucleotide sequence ID" value="NZ_SMLY01000086.1"/>
</dbReference>
<protein>
    <submittedName>
        <fullName evidence="9">Biopolymer transport protein ExbD</fullName>
    </submittedName>
</protein>
<evidence type="ECO:0000256" key="1">
    <source>
        <dbReference type="ARBA" id="ARBA00004162"/>
    </source>
</evidence>